<evidence type="ECO:0000256" key="9">
    <source>
        <dbReference type="ARBA" id="ARBA00022842"/>
    </source>
</evidence>
<dbReference type="OrthoDB" id="392925at2759"/>
<dbReference type="GO" id="GO:0008270">
    <property type="term" value="F:zinc ion binding"/>
    <property type="evidence" value="ECO:0007669"/>
    <property type="project" value="UniProtKB-KW"/>
</dbReference>
<dbReference type="InterPro" id="IPR000571">
    <property type="entry name" value="Znf_CCCH"/>
</dbReference>
<keyword evidence="11" id="KW-1185">Reference proteome</keyword>
<protein>
    <submittedName>
        <fullName evidence="12">Probable ribonuclease ZC3H12D</fullName>
    </submittedName>
</protein>
<name>A0A8B7VCW6_CASCN</name>
<dbReference type="GO" id="GO:0016787">
    <property type="term" value="F:hydrolase activity"/>
    <property type="evidence" value="ECO:0007669"/>
    <property type="project" value="UniProtKB-KW"/>
</dbReference>
<dbReference type="Pfam" id="PF11977">
    <property type="entry name" value="RNase_Zc3h12a"/>
    <property type="match status" value="1"/>
</dbReference>
<evidence type="ECO:0000256" key="3">
    <source>
        <dbReference type="ARBA" id="ARBA00022722"/>
    </source>
</evidence>
<keyword evidence="4 10" id="KW-0479">Metal-binding</keyword>
<dbReference type="RefSeq" id="XP_020028779.2">
    <property type="nucleotide sequence ID" value="XM_020173190.2"/>
</dbReference>
<dbReference type="GO" id="GO:0004521">
    <property type="term" value="F:RNA endonuclease activity"/>
    <property type="evidence" value="ECO:0007669"/>
    <property type="project" value="TreeGrafter"/>
</dbReference>
<evidence type="ECO:0000256" key="4">
    <source>
        <dbReference type="ARBA" id="ARBA00022723"/>
    </source>
</evidence>
<sequence length="639" mass="70004">MFFQLQAGAGTWGSRAPRGVFKLFFLDPPSPALLRRGHAVALRSAHSACGGWTLIRVTHAEAQSSGPPPSSDCLLPFLLFLTQCLIIIVAKCDSLHRKQKSDVARGCCPPLTPGTLEGPRSLLAGQCQWEGLGSWIVSTEDRRNTPCCSCLWGSARRKPGAGPVPGSGQQNMERSSKMEFFQKLGYNREDVVRVLAKLGDKALVNDVLQELIQTGSRPGPQEGSVSSTGPLLVPRGSCRISDSAQRDVRSALEEDCDDPASSLRPIVIDGSNVAMSHGNKETFSCRGIQLAVNWFRDRGHTYIKVFVPSWRKEPSRSETPIREQHVLEELERQAVLVYTPSRKVNGKRVVCYDDRYIVKVAYEKDGIIVSNDNYRDLQSENPEWKWFIEQRLLMFSFVNDRFMPPDDPLGRRGPTLSNFLSRKPRPPEPSWQHCPYGKKCTYGIKCKFYHPERRHQAQLAVADELRAKTWARPCRDAEEPRPPSARGGPAAARPAPRERGAHSLPPVDVTALRGSFSSLAVSDNPACGHAPGPLASDRLRSSSPRAHGAATAGPPGFGPLLPGPRDHPAPLCPQVQPPGLHGPRDVYSDLLPQRRPPDDPWARLPSSDLFLSHSTWAEPSWGDGAFGGPSGSGPPAADG</sequence>
<dbReference type="GO" id="GO:0003729">
    <property type="term" value="F:mRNA binding"/>
    <property type="evidence" value="ECO:0007669"/>
    <property type="project" value="TreeGrafter"/>
</dbReference>
<dbReference type="PANTHER" id="PTHR12876">
    <property type="entry name" value="N4BP1-RELATED"/>
    <property type="match status" value="1"/>
</dbReference>
<dbReference type="GeneID" id="109692529"/>
<dbReference type="InterPro" id="IPR040546">
    <property type="entry name" value="Rege-1_UBA-like"/>
</dbReference>
<dbReference type="Pfam" id="PF18039">
    <property type="entry name" value="UBA_6"/>
    <property type="match status" value="1"/>
</dbReference>
<dbReference type="FunFam" id="3.40.50.11980:FF:000001">
    <property type="entry name" value="ZC3H12A isoform 1"/>
    <property type="match status" value="1"/>
</dbReference>
<keyword evidence="3" id="KW-0540">Nuclease</keyword>
<organism evidence="12">
    <name type="scientific">Castor canadensis</name>
    <name type="common">American beaver</name>
    <dbReference type="NCBI Taxonomy" id="51338"/>
    <lineage>
        <taxon>Eukaryota</taxon>
        <taxon>Metazoa</taxon>
        <taxon>Chordata</taxon>
        <taxon>Craniata</taxon>
        <taxon>Vertebrata</taxon>
        <taxon>Euteleostomi</taxon>
        <taxon>Mammalia</taxon>
        <taxon>Eutheria</taxon>
        <taxon>Euarchontoglires</taxon>
        <taxon>Glires</taxon>
        <taxon>Rodentia</taxon>
        <taxon>Castorimorpha</taxon>
        <taxon>Castoridae</taxon>
        <taxon>Castor</taxon>
    </lineage>
</organism>
<evidence type="ECO:0000256" key="5">
    <source>
        <dbReference type="ARBA" id="ARBA00022759"/>
    </source>
</evidence>
<dbReference type="PANTHER" id="PTHR12876:SF11">
    <property type="entry name" value="RIBONUCLEASE ZC3H12D-RELATED"/>
    <property type="match status" value="1"/>
</dbReference>
<gene>
    <name evidence="12" type="primary">Zc3h12d</name>
</gene>
<dbReference type="CTD" id="340152"/>
<dbReference type="Proteomes" id="UP001732720">
    <property type="component" value="Chromosome 1"/>
</dbReference>
<comment type="similarity">
    <text evidence="2">Belongs to the ZC3H12 family.</text>
</comment>
<evidence type="ECO:0000313" key="12">
    <source>
        <dbReference type="RefSeq" id="XP_020028779.2"/>
    </source>
</evidence>
<dbReference type="CDD" id="cd18729">
    <property type="entry name" value="PIN_Zc3h12-like"/>
    <property type="match status" value="1"/>
</dbReference>
<dbReference type="PROSITE" id="PS50103">
    <property type="entry name" value="ZF_C3H1"/>
    <property type="match status" value="1"/>
</dbReference>
<evidence type="ECO:0000256" key="2">
    <source>
        <dbReference type="ARBA" id="ARBA00010922"/>
    </source>
</evidence>
<reference evidence="12" key="1">
    <citation type="submission" date="2025-08" db="UniProtKB">
        <authorList>
            <consortium name="RefSeq"/>
        </authorList>
    </citation>
    <scope>IDENTIFICATION</scope>
</reference>
<evidence type="ECO:0000256" key="7">
    <source>
        <dbReference type="ARBA" id="ARBA00022801"/>
    </source>
</evidence>
<dbReference type="GO" id="GO:0005634">
    <property type="term" value="C:nucleus"/>
    <property type="evidence" value="ECO:0007669"/>
    <property type="project" value="TreeGrafter"/>
</dbReference>
<accession>A0A8B7VCW6</accession>
<keyword evidence="5" id="KW-0255">Endonuclease</keyword>
<evidence type="ECO:0000313" key="11">
    <source>
        <dbReference type="Proteomes" id="UP001732720"/>
    </source>
</evidence>
<keyword evidence="6 10" id="KW-0863">Zinc-finger</keyword>
<dbReference type="AlphaFoldDB" id="A0A8B7VCW6"/>
<dbReference type="GO" id="GO:0036464">
    <property type="term" value="C:cytoplasmic ribonucleoprotein granule"/>
    <property type="evidence" value="ECO:0007669"/>
    <property type="project" value="TreeGrafter"/>
</dbReference>
<evidence type="ECO:0000256" key="1">
    <source>
        <dbReference type="ARBA" id="ARBA00001946"/>
    </source>
</evidence>
<evidence type="ECO:0000256" key="6">
    <source>
        <dbReference type="ARBA" id="ARBA00022771"/>
    </source>
</evidence>
<evidence type="ECO:0000256" key="10">
    <source>
        <dbReference type="PROSITE-ProRule" id="PRU00723"/>
    </source>
</evidence>
<dbReference type="KEGG" id="ccan:109692529"/>
<dbReference type="Gene3D" id="3.40.50.11980">
    <property type="match status" value="1"/>
</dbReference>
<keyword evidence="7" id="KW-0378">Hydrolase</keyword>
<proteinExistence type="inferred from homology"/>
<dbReference type="InterPro" id="IPR051101">
    <property type="entry name" value="ZC3H12/N4BP1_RNase_Reg"/>
</dbReference>
<keyword evidence="8 10" id="KW-0862">Zinc</keyword>
<keyword evidence="9" id="KW-0460">Magnesium</keyword>
<dbReference type="InterPro" id="IPR021869">
    <property type="entry name" value="RNase_Zc3h12_NYN"/>
</dbReference>
<comment type="cofactor">
    <cofactor evidence="1">
        <name>Mg(2+)</name>
        <dbReference type="ChEBI" id="CHEBI:18420"/>
    </cofactor>
</comment>
<evidence type="ECO:0000256" key="8">
    <source>
        <dbReference type="ARBA" id="ARBA00022833"/>
    </source>
</evidence>